<organism evidence="1 2">
    <name type="scientific">Pseudomonas imrae</name>
    <dbReference type="NCBI Taxonomy" id="2992837"/>
    <lineage>
        <taxon>Bacteria</taxon>
        <taxon>Pseudomonadati</taxon>
        <taxon>Pseudomonadota</taxon>
        <taxon>Gammaproteobacteria</taxon>
        <taxon>Pseudomonadales</taxon>
        <taxon>Pseudomonadaceae</taxon>
        <taxon>Pseudomonas</taxon>
    </lineage>
</organism>
<name>A0ACC7PI90_9PSED</name>
<gene>
    <name evidence="1" type="ORF">OOJ96_21640</name>
</gene>
<proteinExistence type="predicted"/>
<keyword evidence="2" id="KW-1185">Reference proteome</keyword>
<comment type="caution">
    <text evidence="1">The sequence shown here is derived from an EMBL/GenBank/DDBJ whole genome shotgun (WGS) entry which is preliminary data.</text>
</comment>
<reference evidence="1" key="1">
    <citation type="submission" date="2022-11" db="EMBL/GenBank/DDBJ databases">
        <title>Draft genome sequences of strains of Pseudomonas imrae sp. nov.</title>
        <authorList>
            <person name="Salva Serra F."/>
            <person name="Nimje P."/>
            <person name="Moore E.R.B."/>
            <person name="Marathe N.P."/>
        </authorList>
    </citation>
    <scope>NUCLEOTIDE SEQUENCE</scope>
    <source>
        <strain evidence="1">15FMM2</strain>
    </source>
</reference>
<dbReference type="Proteomes" id="UP001637618">
    <property type="component" value="Unassembled WGS sequence"/>
</dbReference>
<protein>
    <submittedName>
        <fullName evidence="1">DUF3325 domain-containing protein</fullName>
    </submittedName>
</protein>
<dbReference type="EMBL" id="JAPEQY010000019">
    <property type="protein sequence ID" value="MFO2479996.1"/>
    <property type="molecule type" value="Genomic_DNA"/>
</dbReference>
<accession>A0ACC7PI90</accession>
<evidence type="ECO:0000313" key="2">
    <source>
        <dbReference type="Proteomes" id="UP001637618"/>
    </source>
</evidence>
<evidence type="ECO:0000313" key="1">
    <source>
        <dbReference type="EMBL" id="MFO2479996.1"/>
    </source>
</evidence>
<sequence>MTAALLLACAGMLGLCLGLERHYKQAWRRLPHRFVRRSLRVMGWLMLAASFGVCVQIWDWAMGPVAWLGLISLGGLGVALLLPYGVRS</sequence>